<dbReference type="KEGG" id="azc:AZC_4638"/>
<dbReference type="InterPro" id="IPR028098">
    <property type="entry name" value="Glyco_trans_4-like_N"/>
</dbReference>
<sequence length="369" mass="38281">MRGIEGLRGARKRRNRRRKGQGVGDQVWQLVDSSTIGGIETHVGVLAAALRRAGWDAQVVLLADHGPNPWLAQLDARGVPHTVLAGGLGGLLAALRSERPALLHTHGYKAGILGRLAARLSGTPCVSTFHAGERGPFPVSLYQMLDAWTSVLAPRIAVSAPIARNLPFGAKVIGNFVPVPAAPPAGARPDVVGFVGRFSPEKGPDLFCAIAERCRDTGLAFEAFGDGPMRVELEGRYRGIVTFHGLVTDPSRIWPRLGLLLMPSRAEGLPLAAIEAMAAGIPVAASAVGALPDVITPGGNGWLFPPGDIEAAAGAVRAFAGLSPDARAAFGQSAWRAARQGYAVDVLLPKVCAVYAAAGVVPPSASAGT</sequence>
<reference evidence="5 6" key="3">
    <citation type="journal article" date="2008" name="BMC Genomics">
        <title>The genome of the versatile nitrogen fixer Azorhizobium caulinodans ORS571.</title>
        <authorList>
            <person name="Lee KB."/>
            <person name="Backer P.D."/>
            <person name="Aono T."/>
            <person name="Liu CT."/>
            <person name="Suzuki S."/>
            <person name="Suzuki T."/>
            <person name="Kaneko T."/>
            <person name="Yamada M."/>
            <person name="Tabata S."/>
            <person name="Kupfer D.M."/>
            <person name="Najar F.Z."/>
            <person name="Wiley G.B."/>
            <person name="Roe B."/>
            <person name="Binnewies T.T."/>
            <person name="Ussery D.W."/>
            <person name="D'Haeze W."/>
            <person name="Herder J.D."/>
            <person name="Gevers D."/>
            <person name="Vereecke D."/>
            <person name="Holsters M."/>
            <person name="Oyaizu H."/>
        </authorList>
    </citation>
    <scope>NUCLEOTIDE SEQUENCE [LARGE SCALE GENOMIC DNA]</scope>
    <source>
        <strain evidence="6">ATCC 43989 / DSM 5975 / JCM 20966 / LMG 6465 / NBRC 14845 / NCIMB 13405 / ORS 571</strain>
    </source>
</reference>
<accession>A8HZX2</accession>
<organism evidence="5 6">
    <name type="scientific">Azorhizobium caulinodans (strain ATCC 43989 / DSM 5975 / JCM 20966 / LMG 6465 / NBRC 14845 / NCIMB 13405 / ORS 571)</name>
    <dbReference type="NCBI Taxonomy" id="438753"/>
    <lineage>
        <taxon>Bacteria</taxon>
        <taxon>Pseudomonadati</taxon>
        <taxon>Pseudomonadota</taxon>
        <taxon>Alphaproteobacteria</taxon>
        <taxon>Hyphomicrobiales</taxon>
        <taxon>Xanthobacteraceae</taxon>
        <taxon>Azorhizobium</taxon>
    </lineage>
</organism>
<reference evidence="6" key="2">
    <citation type="submission" date="2007-04" db="EMBL/GenBank/DDBJ databases">
        <title>Complete genome sequence of the nitrogen-fixing bacterium Azorhizobium caulinodans ORS571.</title>
        <authorList>
            <person name="Lee K.B."/>
            <person name="Backer P.D."/>
            <person name="Aono T."/>
            <person name="Liu C.T."/>
            <person name="Suzuki S."/>
            <person name="Suzuki T."/>
            <person name="Kaneko T."/>
            <person name="Yamada M."/>
            <person name="Tabata S."/>
            <person name="Kupfer D.M."/>
            <person name="Najar F.Z."/>
            <person name="Wiley G.B."/>
            <person name="Roe B."/>
            <person name="Binnewies T."/>
            <person name="Ussery D."/>
            <person name="Vereecke D."/>
            <person name="Gevers D."/>
            <person name="Holsters M."/>
            <person name="Oyaizu H."/>
        </authorList>
    </citation>
    <scope>NUCLEOTIDE SEQUENCE [LARGE SCALE GENOMIC DNA]</scope>
    <source>
        <strain evidence="6">ATCC 43989 / DSM 5975 / JCM 20966 / LMG 6465 / NBRC 14845 / NCIMB 13405 / ORS 571</strain>
    </source>
</reference>
<keyword evidence="6" id="KW-1185">Reference proteome</keyword>
<dbReference type="CDD" id="cd03801">
    <property type="entry name" value="GT4_PimA-like"/>
    <property type="match status" value="1"/>
</dbReference>
<dbReference type="CAZy" id="GT4">
    <property type="family name" value="Glycosyltransferase Family 4"/>
</dbReference>
<keyword evidence="1" id="KW-0328">Glycosyltransferase</keyword>
<protein>
    <submittedName>
        <fullName evidence="5">Putative glycosyltransferase</fullName>
    </submittedName>
</protein>
<feature type="domain" description="Glycosyltransferase subfamily 4-like N-terminal" evidence="4">
    <location>
        <begin position="37"/>
        <end position="146"/>
    </location>
</feature>
<feature type="compositionally biased region" description="Basic residues" evidence="3">
    <location>
        <begin position="9"/>
        <end position="20"/>
    </location>
</feature>
<evidence type="ECO:0000256" key="3">
    <source>
        <dbReference type="SAM" id="MobiDB-lite"/>
    </source>
</evidence>
<dbReference type="Gene3D" id="3.40.50.2000">
    <property type="entry name" value="Glycogen Phosphorylase B"/>
    <property type="match status" value="2"/>
</dbReference>
<proteinExistence type="predicted"/>
<dbReference type="HOGENOM" id="CLU_009583_0_3_5"/>
<reference evidence="5 6" key="1">
    <citation type="journal article" date="2007" name="Appl. Environ. Microbiol.">
        <title>Rhizobial factors required for stem nodule maturation and maintenance in Sesbania rostrata-Azorhizobium caulinodans ORS571 symbiosis.</title>
        <authorList>
            <person name="Suzuki S."/>
            <person name="Aono T."/>
            <person name="Lee KB."/>
            <person name="Suzuki T."/>
            <person name="Liu CT."/>
            <person name="Miwa H."/>
            <person name="Wakao S."/>
            <person name="Iki T."/>
            <person name="Oyaizu H."/>
        </authorList>
    </citation>
    <scope>NUCLEOTIDE SEQUENCE [LARGE SCALE GENOMIC DNA]</scope>
    <source>
        <strain evidence="6">ATCC 43989 / DSM 5975 / JCM 20966 / LMG 6465 / NBRC 14845 / NCIMB 13405 / ORS 571</strain>
    </source>
</reference>
<evidence type="ECO:0000256" key="2">
    <source>
        <dbReference type="ARBA" id="ARBA00022679"/>
    </source>
</evidence>
<dbReference type="SUPFAM" id="SSF53756">
    <property type="entry name" value="UDP-Glycosyltransferase/glycogen phosphorylase"/>
    <property type="match status" value="1"/>
</dbReference>
<dbReference type="GO" id="GO:0016757">
    <property type="term" value="F:glycosyltransferase activity"/>
    <property type="evidence" value="ECO:0007669"/>
    <property type="project" value="UniProtKB-KW"/>
</dbReference>
<dbReference type="Proteomes" id="UP000000270">
    <property type="component" value="Chromosome"/>
</dbReference>
<reference evidence="5 6" key="6">
    <citation type="journal article" date="2011" name="Appl. Environ. Microbiol.">
        <title>Involvement of the azorhizobial chromosome partition gene (parA) in the onset of bacteroid differentiation during Sesbania rostrata stem nodule development.</title>
        <authorList>
            <person name="Liu CT."/>
            <person name="Lee KB."/>
            <person name="Wang YS."/>
            <person name="Peng MH."/>
            <person name="Lee KT."/>
            <person name="Suzuki S."/>
            <person name="Suzuki T."/>
            <person name="Oyaizu H."/>
        </authorList>
    </citation>
    <scope>NUCLEOTIDE SEQUENCE [LARGE SCALE GENOMIC DNA]</scope>
    <source>
        <strain evidence="6">ATCC 43989 / DSM 5975 / JCM 20966 / LMG 6465 / NBRC 14845 / NCIMB 13405 / ORS 571</strain>
    </source>
</reference>
<reference evidence="5 6" key="5">
    <citation type="journal article" date="2010" name="Appl. Environ. Microbiol.">
        <title>phrR-like gene praR of Azorhizobium caulinodans ORS571 is essential for symbiosis with Sesbania rostrata and is involved in expression of reb genes.</title>
        <authorList>
            <person name="Akiba N."/>
            <person name="Aono T."/>
            <person name="Toyazaki H."/>
            <person name="Sato S."/>
            <person name="Oyaizu H."/>
        </authorList>
    </citation>
    <scope>NUCLEOTIDE SEQUENCE [LARGE SCALE GENOMIC DNA]</scope>
    <source>
        <strain evidence="6">ATCC 43989 / DSM 5975 / JCM 20966 / LMG 6465 / NBRC 14845 / NCIMB 13405 / ORS 571</strain>
    </source>
</reference>
<dbReference type="PANTHER" id="PTHR12526">
    <property type="entry name" value="GLYCOSYLTRANSFERASE"/>
    <property type="match status" value="1"/>
</dbReference>
<feature type="region of interest" description="Disordered" evidence="3">
    <location>
        <begin position="1"/>
        <end position="20"/>
    </location>
</feature>
<dbReference type="Pfam" id="PF13579">
    <property type="entry name" value="Glyco_trans_4_4"/>
    <property type="match status" value="1"/>
</dbReference>
<evidence type="ECO:0000256" key="1">
    <source>
        <dbReference type="ARBA" id="ARBA00022676"/>
    </source>
</evidence>
<reference evidence="5 6" key="4">
    <citation type="journal article" date="2009" name="Appl. Environ. Microbiol.">
        <title>Comparative genome-wide transcriptional profiling of Azorhizobium caulinodans ORS571 grown under free-living and symbiotic conditions.</title>
        <authorList>
            <person name="Tsukada S."/>
            <person name="Aono T."/>
            <person name="Akiba N."/>
            <person name="Lee KB."/>
            <person name="Liu CT."/>
            <person name="Toyazaki H."/>
            <person name="Oyaizu H."/>
        </authorList>
    </citation>
    <scope>NUCLEOTIDE SEQUENCE [LARGE SCALE GENOMIC DNA]</scope>
    <source>
        <strain evidence="6">ATCC 43989 / DSM 5975 / JCM 20966 / LMG 6465 / NBRC 14845 / NCIMB 13405 / ORS 571</strain>
    </source>
</reference>
<dbReference type="AlphaFoldDB" id="A8HZX2"/>
<evidence type="ECO:0000313" key="6">
    <source>
        <dbReference type="Proteomes" id="UP000000270"/>
    </source>
</evidence>
<dbReference type="STRING" id="438753.AZC_4638"/>
<keyword evidence="2 5" id="KW-0808">Transferase</keyword>
<dbReference type="eggNOG" id="COG0297">
    <property type="taxonomic scope" value="Bacteria"/>
</dbReference>
<dbReference type="EMBL" id="AP009384">
    <property type="protein sequence ID" value="BAF90636.1"/>
    <property type="molecule type" value="Genomic_DNA"/>
</dbReference>
<evidence type="ECO:0000313" key="5">
    <source>
        <dbReference type="EMBL" id="BAF90636.1"/>
    </source>
</evidence>
<dbReference type="PANTHER" id="PTHR12526:SF510">
    <property type="entry name" value="D-INOSITOL 3-PHOSPHATE GLYCOSYLTRANSFERASE"/>
    <property type="match status" value="1"/>
</dbReference>
<name>A8HZX2_AZOC5</name>
<evidence type="ECO:0000259" key="4">
    <source>
        <dbReference type="Pfam" id="PF13579"/>
    </source>
</evidence>
<gene>
    <name evidence="5" type="ordered locus">AZC_4638</name>
</gene>
<dbReference type="Pfam" id="PF13692">
    <property type="entry name" value="Glyco_trans_1_4"/>
    <property type="match status" value="1"/>
</dbReference>